<keyword evidence="5" id="KW-1185">Reference proteome</keyword>
<dbReference type="GO" id="GO:0000160">
    <property type="term" value="P:phosphorelay signal transduction system"/>
    <property type="evidence" value="ECO:0007669"/>
    <property type="project" value="InterPro"/>
</dbReference>
<protein>
    <submittedName>
        <fullName evidence="4">Response regulator</fullName>
    </submittedName>
</protein>
<keyword evidence="1 2" id="KW-0597">Phosphoprotein</keyword>
<sequence length="121" mass="13283">MTRRILTVDDSPATRRMLGCVLEAAGYGVLEAEDGVAGVAVLRRQPVDLIITDINMPRLDGFGLIARVRRELRLPATPILVLTTEDAAGKRLRARRAGANAWMLKPFEPARLIHALHHLGV</sequence>
<accession>A0A328BE35</accession>
<evidence type="ECO:0000313" key="4">
    <source>
        <dbReference type="EMBL" id="RAK65383.1"/>
    </source>
</evidence>
<dbReference type="Pfam" id="PF00072">
    <property type="entry name" value="Response_reg"/>
    <property type="match status" value="1"/>
</dbReference>
<dbReference type="InterPro" id="IPR050595">
    <property type="entry name" value="Bact_response_regulator"/>
</dbReference>
<dbReference type="PROSITE" id="PS50110">
    <property type="entry name" value="RESPONSE_REGULATORY"/>
    <property type="match status" value="1"/>
</dbReference>
<evidence type="ECO:0000256" key="1">
    <source>
        <dbReference type="ARBA" id="ARBA00022553"/>
    </source>
</evidence>
<evidence type="ECO:0000259" key="3">
    <source>
        <dbReference type="PROSITE" id="PS50110"/>
    </source>
</evidence>
<feature type="domain" description="Response regulatory" evidence="3">
    <location>
        <begin position="4"/>
        <end position="120"/>
    </location>
</feature>
<dbReference type="RefSeq" id="WP_111275979.1">
    <property type="nucleotide sequence ID" value="NZ_QFYS01000004.1"/>
</dbReference>
<dbReference type="OrthoDB" id="9800897at2"/>
<dbReference type="PANTHER" id="PTHR44591">
    <property type="entry name" value="STRESS RESPONSE REGULATOR PROTEIN 1"/>
    <property type="match status" value="1"/>
</dbReference>
<proteinExistence type="predicted"/>
<organism evidence="4 5">
    <name type="scientific">Phenylobacterium kunshanense</name>
    <dbReference type="NCBI Taxonomy" id="1445034"/>
    <lineage>
        <taxon>Bacteria</taxon>
        <taxon>Pseudomonadati</taxon>
        <taxon>Pseudomonadota</taxon>
        <taxon>Alphaproteobacteria</taxon>
        <taxon>Caulobacterales</taxon>
        <taxon>Caulobacteraceae</taxon>
        <taxon>Phenylobacterium</taxon>
    </lineage>
</organism>
<evidence type="ECO:0000313" key="5">
    <source>
        <dbReference type="Proteomes" id="UP000249524"/>
    </source>
</evidence>
<dbReference type="InterPro" id="IPR011006">
    <property type="entry name" value="CheY-like_superfamily"/>
</dbReference>
<dbReference type="InterPro" id="IPR001789">
    <property type="entry name" value="Sig_transdc_resp-reg_receiver"/>
</dbReference>
<comment type="caution">
    <text evidence="4">The sequence shown here is derived from an EMBL/GenBank/DDBJ whole genome shotgun (WGS) entry which is preliminary data.</text>
</comment>
<dbReference type="Proteomes" id="UP000249524">
    <property type="component" value="Unassembled WGS sequence"/>
</dbReference>
<dbReference type="SMART" id="SM00448">
    <property type="entry name" value="REC"/>
    <property type="match status" value="1"/>
</dbReference>
<dbReference type="PANTHER" id="PTHR44591:SF25">
    <property type="entry name" value="CHEMOTAXIS TWO-COMPONENT RESPONSE REGULATOR"/>
    <property type="match status" value="1"/>
</dbReference>
<dbReference type="Gene3D" id="3.40.50.2300">
    <property type="match status" value="1"/>
</dbReference>
<name>A0A328BE35_9CAUL</name>
<feature type="modified residue" description="4-aspartylphosphate" evidence="2">
    <location>
        <position position="53"/>
    </location>
</feature>
<dbReference type="SUPFAM" id="SSF52172">
    <property type="entry name" value="CheY-like"/>
    <property type="match status" value="1"/>
</dbReference>
<reference evidence="4 5" key="1">
    <citation type="submission" date="2018-05" db="EMBL/GenBank/DDBJ databases">
        <authorList>
            <person name="Lanie J.A."/>
            <person name="Ng W.-L."/>
            <person name="Kazmierczak K.M."/>
            <person name="Andrzejewski T.M."/>
            <person name="Davidsen T.M."/>
            <person name="Wayne K.J."/>
            <person name="Tettelin H."/>
            <person name="Glass J.I."/>
            <person name="Rusch D."/>
            <person name="Podicherti R."/>
            <person name="Tsui H.-C.T."/>
            <person name="Winkler M.E."/>
        </authorList>
    </citation>
    <scope>NUCLEOTIDE SEQUENCE [LARGE SCALE GENOMIC DNA]</scope>
    <source>
        <strain evidence="4 5">BUT-10</strain>
    </source>
</reference>
<gene>
    <name evidence="4" type="ORF">DJ019_10440</name>
</gene>
<dbReference type="EMBL" id="QFYS01000004">
    <property type="protein sequence ID" value="RAK65383.1"/>
    <property type="molecule type" value="Genomic_DNA"/>
</dbReference>
<dbReference type="AlphaFoldDB" id="A0A328BE35"/>
<evidence type="ECO:0000256" key="2">
    <source>
        <dbReference type="PROSITE-ProRule" id="PRU00169"/>
    </source>
</evidence>